<dbReference type="InterPro" id="IPR036412">
    <property type="entry name" value="HAD-like_sf"/>
</dbReference>
<keyword evidence="3" id="KW-0460">Magnesium</keyword>
<accession>A0A061S7L8</accession>
<dbReference type="SFLD" id="SFLDG01135">
    <property type="entry name" value="C1.5.6:_HAD__Beta-PGM__Phospha"/>
    <property type="match status" value="1"/>
</dbReference>
<dbReference type="PANTHER" id="PTHR46193:SF18">
    <property type="entry name" value="HEXITOL PHOSPHATASE B"/>
    <property type="match status" value="1"/>
</dbReference>
<evidence type="ECO:0000256" key="1">
    <source>
        <dbReference type="ARBA" id="ARBA00001946"/>
    </source>
</evidence>
<protein>
    <submittedName>
        <fullName evidence="6">Beta-phosphoglucomutase</fullName>
    </submittedName>
</protein>
<dbReference type="Gene3D" id="1.10.150.240">
    <property type="entry name" value="Putative phosphatase, domain 2"/>
    <property type="match status" value="1"/>
</dbReference>
<comment type="cofactor">
    <cofactor evidence="1">
        <name>Mg(2+)</name>
        <dbReference type="ChEBI" id="CHEBI:18420"/>
    </cofactor>
</comment>
<dbReference type="SFLD" id="SFLDS00003">
    <property type="entry name" value="Haloacid_Dehalogenase"/>
    <property type="match status" value="1"/>
</dbReference>
<proteinExistence type="predicted"/>
<dbReference type="CDD" id="cd07505">
    <property type="entry name" value="HAD_BPGM-like"/>
    <property type="match status" value="1"/>
</dbReference>
<gene>
    <name evidence="6" type="ORF">TSPGSL018_8649</name>
</gene>
<dbReference type="PANTHER" id="PTHR46193">
    <property type="entry name" value="6-PHOSPHOGLUCONATE PHOSPHATASE"/>
    <property type="match status" value="1"/>
</dbReference>
<dbReference type="SFLD" id="SFLDG01129">
    <property type="entry name" value="C1.5:_HAD__Beta-PGM__Phosphata"/>
    <property type="match status" value="1"/>
</dbReference>
<dbReference type="Pfam" id="PF13419">
    <property type="entry name" value="HAD_2"/>
    <property type="match status" value="1"/>
</dbReference>
<dbReference type="GO" id="GO:0003824">
    <property type="term" value="F:catalytic activity"/>
    <property type="evidence" value="ECO:0007669"/>
    <property type="project" value="UniProtKB-ARBA"/>
</dbReference>
<keyword evidence="2" id="KW-0479">Metal-binding</keyword>
<dbReference type="InterPro" id="IPR023214">
    <property type="entry name" value="HAD_sf"/>
</dbReference>
<evidence type="ECO:0000256" key="5">
    <source>
        <dbReference type="SAM" id="MobiDB-lite"/>
    </source>
</evidence>
<evidence type="ECO:0000256" key="2">
    <source>
        <dbReference type="ARBA" id="ARBA00022723"/>
    </source>
</evidence>
<sequence>MATKTGSSLSALDTGLRHLPSRNKQVLTAQPVKHESNPIGRGGRTLSHHDGLDFEVVKAVLFDIDGTLCNSDPLHFKVFQEALQKEGFNNGLPIDETFFRRNISGRHNPDILAELFPEWTAEKANQFAEDKEAAFRCLAGSTLCRMPGLTEFLGWLEETNRRKVAVTNAPRSNAQCMLDALDLSARFEQIIIGAECACPKPAPDPYIVGLNALAVQPSEAIAIEDSPSGIRAAVAAGIPTVGILSGQEAATLRTAGARWLIRDFKDLMDVIYKKAPEEQGTPVEMR</sequence>
<evidence type="ECO:0000256" key="3">
    <source>
        <dbReference type="ARBA" id="ARBA00022842"/>
    </source>
</evidence>
<reference evidence="6" key="1">
    <citation type="submission" date="2014-05" db="EMBL/GenBank/DDBJ databases">
        <title>The transcriptome of the halophilic microalga Tetraselmis sp. GSL018 isolated from the Great Salt Lake, Utah.</title>
        <authorList>
            <person name="Jinkerson R.E."/>
            <person name="D'Adamo S."/>
            <person name="Posewitz M.C."/>
        </authorList>
    </citation>
    <scope>NUCLEOTIDE SEQUENCE</scope>
    <source>
        <strain evidence="6">GSL018</strain>
    </source>
</reference>
<dbReference type="InterPro" id="IPR051600">
    <property type="entry name" value="Beta-PGM-like"/>
</dbReference>
<keyword evidence="4" id="KW-0119">Carbohydrate metabolism</keyword>
<organism evidence="6">
    <name type="scientific">Tetraselmis sp. GSL018</name>
    <dbReference type="NCBI Taxonomy" id="582737"/>
    <lineage>
        <taxon>Eukaryota</taxon>
        <taxon>Viridiplantae</taxon>
        <taxon>Chlorophyta</taxon>
        <taxon>core chlorophytes</taxon>
        <taxon>Chlorodendrophyceae</taxon>
        <taxon>Chlorodendrales</taxon>
        <taxon>Chlorodendraceae</taxon>
        <taxon>Tetraselmis</taxon>
    </lineage>
</organism>
<dbReference type="NCBIfam" id="TIGR01509">
    <property type="entry name" value="HAD-SF-IA-v3"/>
    <property type="match status" value="1"/>
</dbReference>
<evidence type="ECO:0000313" key="6">
    <source>
        <dbReference type="EMBL" id="JAC81122.1"/>
    </source>
</evidence>
<dbReference type="InterPro" id="IPR041492">
    <property type="entry name" value="HAD_2"/>
</dbReference>
<dbReference type="AlphaFoldDB" id="A0A061S7L8"/>
<evidence type="ECO:0000256" key="4">
    <source>
        <dbReference type="ARBA" id="ARBA00023277"/>
    </source>
</evidence>
<dbReference type="EMBL" id="GBEZ01004066">
    <property type="protein sequence ID" value="JAC81122.1"/>
    <property type="molecule type" value="Transcribed_RNA"/>
</dbReference>
<feature type="region of interest" description="Disordered" evidence="5">
    <location>
        <begin position="23"/>
        <end position="45"/>
    </location>
</feature>
<dbReference type="Gene3D" id="3.40.50.1000">
    <property type="entry name" value="HAD superfamily/HAD-like"/>
    <property type="match status" value="1"/>
</dbReference>
<dbReference type="GO" id="GO:0046872">
    <property type="term" value="F:metal ion binding"/>
    <property type="evidence" value="ECO:0007669"/>
    <property type="project" value="UniProtKB-KW"/>
</dbReference>
<dbReference type="SUPFAM" id="SSF56784">
    <property type="entry name" value="HAD-like"/>
    <property type="match status" value="1"/>
</dbReference>
<name>A0A061S7L8_9CHLO</name>
<dbReference type="InterPro" id="IPR023198">
    <property type="entry name" value="PGP-like_dom2"/>
</dbReference>
<dbReference type="InterPro" id="IPR006439">
    <property type="entry name" value="HAD-SF_hydro_IA"/>
</dbReference>